<dbReference type="GO" id="GO:0044183">
    <property type="term" value="F:protein folding chaperone"/>
    <property type="evidence" value="ECO:0007669"/>
    <property type="project" value="TreeGrafter"/>
</dbReference>
<dbReference type="GO" id="GO:0051082">
    <property type="term" value="F:unfolded protein binding"/>
    <property type="evidence" value="ECO:0007669"/>
    <property type="project" value="UniProtKB-UniRule"/>
</dbReference>
<evidence type="ECO:0000256" key="3">
    <source>
        <dbReference type="ARBA" id="ARBA00023157"/>
    </source>
</evidence>
<dbReference type="HAMAP" id="MF_00117">
    <property type="entry name" value="HslO"/>
    <property type="match status" value="1"/>
</dbReference>
<dbReference type="SUPFAM" id="SSF118352">
    <property type="entry name" value="HSP33 redox switch-like"/>
    <property type="match status" value="1"/>
</dbReference>
<comment type="similarity">
    <text evidence="6">Belongs to the HSP33 family.</text>
</comment>
<comment type="subcellular location">
    <subcellularLocation>
        <location evidence="6">Cytoplasm</location>
    </subcellularLocation>
</comment>
<dbReference type="InterPro" id="IPR016153">
    <property type="entry name" value="Heat_shock_Hsp33_N"/>
</dbReference>
<evidence type="ECO:0000313" key="8">
    <source>
        <dbReference type="Proteomes" id="UP000886884"/>
    </source>
</evidence>
<keyword evidence="4 6" id="KW-0143">Chaperone</keyword>
<evidence type="ECO:0000313" key="7">
    <source>
        <dbReference type="EMBL" id="HIV28209.1"/>
    </source>
</evidence>
<dbReference type="PANTHER" id="PTHR30111">
    <property type="entry name" value="33 KDA CHAPERONIN"/>
    <property type="match status" value="1"/>
</dbReference>
<dbReference type="InterPro" id="IPR016154">
    <property type="entry name" value="Heat_shock_Hsp33_C"/>
</dbReference>
<dbReference type="GO" id="GO:0042026">
    <property type="term" value="P:protein refolding"/>
    <property type="evidence" value="ECO:0007669"/>
    <property type="project" value="TreeGrafter"/>
</dbReference>
<accession>A0A9D1TCR1</accession>
<reference evidence="7" key="2">
    <citation type="journal article" date="2021" name="PeerJ">
        <title>Extensive microbial diversity within the chicken gut microbiome revealed by metagenomics and culture.</title>
        <authorList>
            <person name="Gilroy R."/>
            <person name="Ravi A."/>
            <person name="Getino M."/>
            <person name="Pursley I."/>
            <person name="Horton D.L."/>
            <person name="Alikhan N.F."/>
            <person name="Baker D."/>
            <person name="Gharbi K."/>
            <person name="Hall N."/>
            <person name="Watson M."/>
            <person name="Adriaenssens E.M."/>
            <person name="Foster-Nyarko E."/>
            <person name="Jarju S."/>
            <person name="Secka A."/>
            <person name="Antonio M."/>
            <person name="Oren A."/>
            <person name="Chaudhuri R.R."/>
            <person name="La Ragione R."/>
            <person name="Hildebrand F."/>
            <person name="Pallen M.J."/>
        </authorList>
    </citation>
    <scope>NUCLEOTIDE SEQUENCE</scope>
    <source>
        <strain evidence="7">CHK183-6373</strain>
    </source>
</reference>
<feature type="disulfide bond" description="Redox-active" evidence="6">
    <location>
        <begin position="266"/>
        <end position="269"/>
    </location>
</feature>
<evidence type="ECO:0000256" key="4">
    <source>
        <dbReference type="ARBA" id="ARBA00023186"/>
    </source>
</evidence>
<keyword evidence="1 6" id="KW-0963">Cytoplasm</keyword>
<evidence type="ECO:0000256" key="2">
    <source>
        <dbReference type="ARBA" id="ARBA00022833"/>
    </source>
</evidence>
<keyword evidence="5 6" id="KW-0676">Redox-active center</keyword>
<dbReference type="CDD" id="cd00498">
    <property type="entry name" value="Hsp33"/>
    <property type="match status" value="1"/>
</dbReference>
<dbReference type="SUPFAM" id="SSF64397">
    <property type="entry name" value="Hsp33 domain"/>
    <property type="match status" value="1"/>
</dbReference>
<dbReference type="InterPro" id="IPR000397">
    <property type="entry name" value="Heat_shock_Hsp33"/>
</dbReference>
<dbReference type="EMBL" id="DVOT01000170">
    <property type="protein sequence ID" value="HIV28209.1"/>
    <property type="molecule type" value="Genomic_DNA"/>
</dbReference>
<dbReference type="PANTHER" id="PTHR30111:SF1">
    <property type="entry name" value="33 KDA CHAPERONIN"/>
    <property type="match status" value="1"/>
</dbReference>
<organism evidence="7 8">
    <name type="scientific">Candidatus Ornithocaccomicrobium faecavium</name>
    <dbReference type="NCBI Taxonomy" id="2840890"/>
    <lineage>
        <taxon>Bacteria</taxon>
        <taxon>Bacillati</taxon>
        <taxon>Bacillota</taxon>
        <taxon>Clostridia</taxon>
        <taxon>Candidatus Ornithocaccomicrobium</taxon>
    </lineage>
</organism>
<comment type="PTM">
    <text evidence="6">Under oxidizing conditions two disulfide bonds are formed involving the reactive cysteines. Under reducing conditions zinc is bound to the reactive cysteines and the protein is inactive.</text>
</comment>
<evidence type="ECO:0000256" key="5">
    <source>
        <dbReference type="ARBA" id="ARBA00023284"/>
    </source>
</evidence>
<comment type="caution">
    <text evidence="7">The sequence shown here is derived from an EMBL/GenBank/DDBJ whole genome shotgun (WGS) entry which is preliminary data.</text>
</comment>
<dbReference type="NCBIfam" id="NF001033">
    <property type="entry name" value="PRK00114.1"/>
    <property type="match status" value="1"/>
</dbReference>
<dbReference type="AlphaFoldDB" id="A0A9D1TCR1"/>
<reference evidence="7" key="1">
    <citation type="submission" date="2020-10" db="EMBL/GenBank/DDBJ databases">
        <authorList>
            <person name="Gilroy R."/>
        </authorList>
    </citation>
    <scope>NUCLEOTIDE SEQUENCE</scope>
    <source>
        <strain evidence="7">CHK183-6373</strain>
    </source>
</reference>
<keyword evidence="3 6" id="KW-1015">Disulfide bond</keyword>
<dbReference type="Proteomes" id="UP000886884">
    <property type="component" value="Unassembled WGS sequence"/>
</dbReference>
<dbReference type="PIRSF" id="PIRSF005261">
    <property type="entry name" value="Heat_shock_Hsp33"/>
    <property type="match status" value="1"/>
</dbReference>
<dbReference type="Gene3D" id="3.90.1280.10">
    <property type="entry name" value="HSP33 redox switch-like"/>
    <property type="match status" value="1"/>
</dbReference>
<proteinExistence type="inferred from homology"/>
<comment type="function">
    <text evidence="6">Redox regulated molecular chaperone. Protects both thermally unfolding and oxidatively damaged proteins from irreversible aggregation. Plays an important role in the bacterial defense system toward oxidative stress.</text>
</comment>
<evidence type="ECO:0000256" key="1">
    <source>
        <dbReference type="ARBA" id="ARBA00022490"/>
    </source>
</evidence>
<name>A0A9D1TCR1_9FIRM</name>
<keyword evidence="2 6" id="KW-0862">Zinc</keyword>
<dbReference type="Gene3D" id="3.55.30.10">
    <property type="entry name" value="Hsp33 domain"/>
    <property type="match status" value="1"/>
</dbReference>
<feature type="disulfide bond" description="Redox-active" evidence="6">
    <location>
        <begin position="233"/>
        <end position="235"/>
    </location>
</feature>
<dbReference type="Pfam" id="PF01430">
    <property type="entry name" value="HSP33"/>
    <property type="match status" value="1"/>
</dbReference>
<protein>
    <recommendedName>
        <fullName evidence="6">33 kDa chaperonin</fullName>
    </recommendedName>
    <alternativeName>
        <fullName evidence="6">Heat shock protein 33 homolog</fullName>
        <shortName evidence="6">HSP33</shortName>
    </alternativeName>
</protein>
<sequence length="292" mass="30982">MDELLRISLLEGQARAMLVKSAALVEEARKIHDLSRTATAALGRLLTGTAMLGAMLKSPTDSVTVSIRGNGPMGRLLSVGAPDGTVKGYVEHPEVDPERRNGKLNVGGAVGSEGTLTVIKDMGLREPYVGQVHLVSGEIAEDFAMYFTASEQTPSLVSLGVLVGEEVLSAGGLLVQMMPGASEAAIASVEAAASRFADISATLQNRTAQEAAQLLLSPLEMEILQAMPVRYHCGCTRERVERALLSLGKDELKDMLAQQGGAEVGCSFCNKKQVFTAEEIQSLIDILETREA</sequence>
<gene>
    <name evidence="6 7" type="primary">hslO</name>
    <name evidence="7" type="ORF">IAA64_09570</name>
</gene>
<evidence type="ECO:0000256" key="6">
    <source>
        <dbReference type="HAMAP-Rule" id="MF_00117"/>
    </source>
</evidence>
<dbReference type="GO" id="GO:0005737">
    <property type="term" value="C:cytoplasm"/>
    <property type="evidence" value="ECO:0007669"/>
    <property type="project" value="UniProtKB-SubCell"/>
</dbReference>